<organism evidence="2">
    <name type="scientific">viral metagenome</name>
    <dbReference type="NCBI Taxonomy" id="1070528"/>
    <lineage>
        <taxon>unclassified sequences</taxon>
        <taxon>metagenomes</taxon>
        <taxon>organismal metagenomes</taxon>
    </lineage>
</organism>
<feature type="region of interest" description="Disordered" evidence="1">
    <location>
        <begin position="1"/>
        <end position="43"/>
    </location>
</feature>
<feature type="compositionally biased region" description="Basic residues" evidence="1">
    <location>
        <begin position="22"/>
        <end position="33"/>
    </location>
</feature>
<proteinExistence type="predicted"/>
<evidence type="ECO:0000256" key="1">
    <source>
        <dbReference type="SAM" id="MobiDB-lite"/>
    </source>
</evidence>
<evidence type="ECO:0000313" key="2">
    <source>
        <dbReference type="EMBL" id="QHT86802.1"/>
    </source>
</evidence>
<reference evidence="2" key="1">
    <citation type="journal article" date="2020" name="Nature">
        <title>Giant virus diversity and host interactions through global metagenomics.</title>
        <authorList>
            <person name="Schulz F."/>
            <person name="Roux S."/>
            <person name="Paez-Espino D."/>
            <person name="Jungbluth S."/>
            <person name="Walsh D.A."/>
            <person name="Denef V.J."/>
            <person name="McMahon K.D."/>
            <person name="Konstantinidis K.T."/>
            <person name="Eloe-Fadrosh E.A."/>
            <person name="Kyrpides N.C."/>
            <person name="Woyke T."/>
        </authorList>
    </citation>
    <scope>NUCLEOTIDE SEQUENCE</scope>
    <source>
        <strain evidence="2">GVMAG-M-3300023184-18</strain>
    </source>
</reference>
<feature type="compositionally biased region" description="Polar residues" evidence="1">
    <location>
        <begin position="1"/>
        <end position="10"/>
    </location>
</feature>
<dbReference type="AlphaFoldDB" id="A0A6C0I1Z7"/>
<name>A0A6C0I1Z7_9ZZZZ</name>
<feature type="region of interest" description="Disordered" evidence="1">
    <location>
        <begin position="82"/>
        <end position="108"/>
    </location>
</feature>
<sequence>MSGSSCTSCDTGLGVPGTSGGGKKKYKRNHRMRGGFMPSLSPASLTGDSFDRDGAALSKAAHNLYVKQNYELASIKNINAMAGGGKKKRSKTAKKYRSKSKSKQQRGGILELGALINEAAVPFTLLAAQQKYKTRGTKGYNKGKGRKSRKFRGSRRR</sequence>
<accession>A0A6C0I1Z7</accession>
<feature type="compositionally biased region" description="Basic residues" evidence="1">
    <location>
        <begin position="85"/>
        <end position="104"/>
    </location>
</feature>
<protein>
    <submittedName>
        <fullName evidence="2">Uncharacterized protein</fullName>
    </submittedName>
</protein>
<feature type="region of interest" description="Disordered" evidence="1">
    <location>
        <begin position="133"/>
        <end position="157"/>
    </location>
</feature>
<dbReference type="EMBL" id="MN740076">
    <property type="protein sequence ID" value="QHT86802.1"/>
    <property type="molecule type" value="Genomic_DNA"/>
</dbReference>